<dbReference type="PROSITE" id="PS50003">
    <property type="entry name" value="PH_DOMAIN"/>
    <property type="match status" value="1"/>
</dbReference>
<dbReference type="KEGG" id="ngr:NAEGRDRAFT_72819"/>
<dbReference type="OMA" id="DLMNPVE"/>
<feature type="domain" description="PH" evidence="3">
    <location>
        <begin position="24"/>
        <end position="115"/>
    </location>
</feature>
<dbReference type="EMBL" id="GG738900">
    <property type="protein sequence ID" value="EFC39342.1"/>
    <property type="molecule type" value="Genomic_DNA"/>
</dbReference>
<feature type="coiled-coil region" evidence="1">
    <location>
        <begin position="292"/>
        <end position="358"/>
    </location>
</feature>
<dbReference type="SUPFAM" id="SSF50729">
    <property type="entry name" value="PH domain-like"/>
    <property type="match status" value="1"/>
</dbReference>
<evidence type="ECO:0000313" key="5">
    <source>
        <dbReference type="Proteomes" id="UP000006671"/>
    </source>
</evidence>
<gene>
    <name evidence="4" type="ORF">NAEGRDRAFT_72819</name>
</gene>
<dbReference type="Gene3D" id="2.30.29.30">
    <property type="entry name" value="Pleckstrin-homology domain (PH domain)/Phosphotyrosine-binding domain (PTB)"/>
    <property type="match status" value="1"/>
</dbReference>
<feature type="region of interest" description="Disordered" evidence="2">
    <location>
        <begin position="129"/>
        <end position="176"/>
    </location>
</feature>
<dbReference type="Gene3D" id="6.10.250.1080">
    <property type="match status" value="1"/>
</dbReference>
<sequence>MFNSTGDDSTVNIIDDDRIDKHPDTIKTGILVKRGQKYKTFKKRYFVLVSDKNDLDHPLGIIYLKSNAFLNKSAEISESVGYGFTLRSGAKRFLLAADSPEEKTAWLRAIDKVMTLSASKEKLAQQATARKRSVAVNGNSPTNQPENMFKLDSSENSGPKNMENSTVNSFEKEKIDRLQKQKDESLMILQQIDSNFVKLLSSISNLKRELESSTLETVEPNQETKEVTSTPSSRKKKATSSDDDFSDSGFDTSDSESENVKPTFDPTAILAPSTVADLMNPVERLKGLKSTMEKMYIELENITGKVKNVQQDQEDLIKQTETQIQEFEQENEDLRKRIQELETENEELGHHKKLLIKEVKKLRTETSQPQTQQQ</sequence>
<keyword evidence="5" id="KW-1185">Reference proteome</keyword>
<dbReference type="AlphaFoldDB" id="D2VUX5"/>
<evidence type="ECO:0000256" key="1">
    <source>
        <dbReference type="SAM" id="Coils"/>
    </source>
</evidence>
<feature type="compositionally biased region" description="Polar residues" evidence="2">
    <location>
        <begin position="212"/>
        <end position="232"/>
    </location>
</feature>
<accession>D2VUX5</accession>
<organism evidence="5">
    <name type="scientific">Naegleria gruberi</name>
    <name type="common">Amoeba</name>
    <dbReference type="NCBI Taxonomy" id="5762"/>
    <lineage>
        <taxon>Eukaryota</taxon>
        <taxon>Discoba</taxon>
        <taxon>Heterolobosea</taxon>
        <taxon>Tetramitia</taxon>
        <taxon>Eutetramitia</taxon>
        <taxon>Vahlkampfiidae</taxon>
        <taxon>Naegleria</taxon>
    </lineage>
</organism>
<name>D2VUX5_NAEGR</name>
<dbReference type="RefSeq" id="XP_002672086.1">
    <property type="nucleotide sequence ID" value="XM_002672040.1"/>
</dbReference>
<feature type="region of interest" description="Disordered" evidence="2">
    <location>
        <begin position="211"/>
        <end position="266"/>
    </location>
</feature>
<evidence type="ECO:0000313" key="4">
    <source>
        <dbReference type="EMBL" id="EFC39342.1"/>
    </source>
</evidence>
<feature type="compositionally biased region" description="Polar residues" evidence="2">
    <location>
        <begin position="154"/>
        <end position="169"/>
    </location>
</feature>
<keyword evidence="1" id="KW-0175">Coiled coil</keyword>
<dbReference type="InterPro" id="IPR011993">
    <property type="entry name" value="PH-like_dom_sf"/>
</dbReference>
<dbReference type="Pfam" id="PF00169">
    <property type="entry name" value="PH"/>
    <property type="match status" value="1"/>
</dbReference>
<dbReference type="SMART" id="SM00233">
    <property type="entry name" value="PH"/>
    <property type="match status" value="1"/>
</dbReference>
<evidence type="ECO:0000259" key="3">
    <source>
        <dbReference type="PROSITE" id="PS50003"/>
    </source>
</evidence>
<dbReference type="OrthoDB" id="10261837at2759"/>
<feature type="compositionally biased region" description="Polar residues" evidence="2">
    <location>
        <begin position="136"/>
        <end position="146"/>
    </location>
</feature>
<proteinExistence type="predicted"/>
<protein>
    <submittedName>
        <fullName evidence="4">Predicted protein</fullName>
    </submittedName>
</protein>
<reference evidence="4 5" key="1">
    <citation type="journal article" date="2010" name="Cell">
        <title>The genome of Naegleria gruberi illuminates early eukaryotic versatility.</title>
        <authorList>
            <person name="Fritz-Laylin L.K."/>
            <person name="Prochnik S.E."/>
            <person name="Ginger M.L."/>
            <person name="Dacks J.B."/>
            <person name="Carpenter M.L."/>
            <person name="Field M.C."/>
            <person name="Kuo A."/>
            <person name="Paredez A."/>
            <person name="Chapman J."/>
            <person name="Pham J."/>
            <person name="Shu S."/>
            <person name="Neupane R."/>
            <person name="Cipriano M."/>
            <person name="Mancuso J."/>
            <person name="Tu H."/>
            <person name="Salamov A."/>
            <person name="Lindquist E."/>
            <person name="Shapiro H."/>
            <person name="Lucas S."/>
            <person name="Grigoriev I.V."/>
            <person name="Cande W.Z."/>
            <person name="Fulton C."/>
            <person name="Rokhsar D.S."/>
            <person name="Dawson S.C."/>
        </authorList>
    </citation>
    <scope>NUCLEOTIDE SEQUENCE [LARGE SCALE GENOMIC DNA]</scope>
    <source>
        <strain evidence="4 5">NEG-M</strain>
    </source>
</reference>
<dbReference type="GeneID" id="8854046"/>
<dbReference type="InParanoid" id="D2VUX5"/>
<dbReference type="Proteomes" id="UP000006671">
    <property type="component" value="Unassembled WGS sequence"/>
</dbReference>
<dbReference type="VEuPathDB" id="AmoebaDB:NAEGRDRAFT_72819"/>
<evidence type="ECO:0000256" key="2">
    <source>
        <dbReference type="SAM" id="MobiDB-lite"/>
    </source>
</evidence>
<dbReference type="InterPro" id="IPR001849">
    <property type="entry name" value="PH_domain"/>
</dbReference>